<protein>
    <submittedName>
        <fullName evidence="4">Beta-lactamase family protein</fullName>
    </submittedName>
</protein>
<feature type="signal peptide" evidence="2">
    <location>
        <begin position="1"/>
        <end position="17"/>
    </location>
</feature>
<dbReference type="InterPro" id="IPR001466">
    <property type="entry name" value="Beta-lactam-related"/>
</dbReference>
<dbReference type="Gene3D" id="3.40.710.10">
    <property type="entry name" value="DD-peptidase/beta-lactamase superfamily"/>
    <property type="match status" value="1"/>
</dbReference>
<organism evidence="4 5">
    <name type="scientific">Pendulispora brunnea</name>
    <dbReference type="NCBI Taxonomy" id="2905690"/>
    <lineage>
        <taxon>Bacteria</taxon>
        <taxon>Pseudomonadati</taxon>
        <taxon>Myxococcota</taxon>
        <taxon>Myxococcia</taxon>
        <taxon>Myxococcales</taxon>
        <taxon>Sorangiineae</taxon>
        <taxon>Pendulisporaceae</taxon>
        <taxon>Pendulispora</taxon>
    </lineage>
</organism>
<evidence type="ECO:0000313" key="5">
    <source>
        <dbReference type="Proteomes" id="UP001379533"/>
    </source>
</evidence>
<dbReference type="InterPro" id="IPR050491">
    <property type="entry name" value="AmpC-like"/>
</dbReference>
<dbReference type="PANTHER" id="PTHR46825">
    <property type="entry name" value="D-ALANYL-D-ALANINE-CARBOXYPEPTIDASE/ENDOPEPTIDASE AMPH"/>
    <property type="match status" value="1"/>
</dbReference>
<evidence type="ECO:0000313" key="4">
    <source>
        <dbReference type="EMBL" id="WXA93620.1"/>
    </source>
</evidence>
<feature type="domain" description="Beta-lactamase-related" evidence="3">
    <location>
        <begin position="53"/>
        <end position="374"/>
    </location>
</feature>
<feature type="region of interest" description="Disordered" evidence="1">
    <location>
        <begin position="68"/>
        <end position="88"/>
    </location>
</feature>
<dbReference type="RefSeq" id="WP_394844220.1">
    <property type="nucleotide sequence ID" value="NZ_CP089982.1"/>
</dbReference>
<dbReference type="PROSITE" id="PS51257">
    <property type="entry name" value="PROKAR_LIPOPROTEIN"/>
    <property type="match status" value="1"/>
</dbReference>
<accession>A0ABZ2K932</accession>
<keyword evidence="5" id="KW-1185">Reference proteome</keyword>
<dbReference type="SUPFAM" id="SSF56601">
    <property type="entry name" value="beta-lactamase/transpeptidase-like"/>
    <property type="match status" value="1"/>
</dbReference>
<keyword evidence="2" id="KW-0732">Signal</keyword>
<dbReference type="Proteomes" id="UP001379533">
    <property type="component" value="Chromosome"/>
</dbReference>
<evidence type="ECO:0000256" key="2">
    <source>
        <dbReference type="SAM" id="SignalP"/>
    </source>
</evidence>
<reference evidence="4 5" key="1">
    <citation type="submission" date="2021-12" db="EMBL/GenBank/DDBJ databases">
        <title>Discovery of the Pendulisporaceae a myxobacterial family with distinct sporulation behavior and unique specialized metabolism.</title>
        <authorList>
            <person name="Garcia R."/>
            <person name="Popoff A."/>
            <person name="Bader C.D."/>
            <person name="Loehr J."/>
            <person name="Walesch S."/>
            <person name="Walt C."/>
            <person name="Boldt J."/>
            <person name="Bunk B."/>
            <person name="Haeckl F.J.F.P.J."/>
            <person name="Gunesch A.P."/>
            <person name="Birkelbach J."/>
            <person name="Nuebel U."/>
            <person name="Pietschmann T."/>
            <person name="Bach T."/>
            <person name="Mueller R."/>
        </authorList>
    </citation>
    <scope>NUCLEOTIDE SEQUENCE [LARGE SCALE GENOMIC DNA]</scope>
    <source>
        <strain evidence="4 5">MSr12523</strain>
    </source>
</reference>
<dbReference type="PANTHER" id="PTHR46825:SF7">
    <property type="entry name" value="D-ALANYL-D-ALANINE CARBOXYPEPTIDASE"/>
    <property type="match status" value="1"/>
</dbReference>
<dbReference type="InterPro" id="IPR012338">
    <property type="entry name" value="Beta-lactam/transpept-like"/>
</dbReference>
<evidence type="ECO:0000256" key="1">
    <source>
        <dbReference type="SAM" id="MobiDB-lite"/>
    </source>
</evidence>
<evidence type="ECO:0000259" key="3">
    <source>
        <dbReference type="Pfam" id="PF00144"/>
    </source>
</evidence>
<proteinExistence type="predicted"/>
<sequence length="394" mass="43497">MNFTKLAYLAFAGWAFAGCADDNAPNSEDRSNALTVQDSQIRRPLQRGLDRLHAGGVVGVVARASDGRQQVDARSGTARRDGAEPVPFESHFRMGSNTKTFVAVVVLKLVDEGKIRLDDTVDRWLPGLVSGHGNDGKTITIRHLLQHTSGLRNYTQDMLDPFTEKDYYAERFRHLEPEELVAKAIAHEPNFAPGTSWSYSNTNYTLAGMIIEKVTGHPWASEIRTRILEPLQMWHTFEPGDWPALPAPHAQGYNAFSEGKPLVDVTLFNMSWGGAAGSLITTTEDLTRFWRALQEGELLSPARMAEMHETVPATELQAVFPGLRDGLGVFWSPTRCGGFWHHPGDTPGFSTRNAVNDEGTRALVLSENTTGDVPASQRIKEELQLLEDVMCAGQ</sequence>
<feature type="chain" id="PRO_5047353530" evidence="2">
    <location>
        <begin position="18"/>
        <end position="394"/>
    </location>
</feature>
<dbReference type="EMBL" id="CP089982">
    <property type="protein sequence ID" value="WXA93620.1"/>
    <property type="molecule type" value="Genomic_DNA"/>
</dbReference>
<name>A0ABZ2K932_9BACT</name>
<gene>
    <name evidence="4" type="ORF">LZC95_45105</name>
</gene>
<dbReference type="Pfam" id="PF00144">
    <property type="entry name" value="Beta-lactamase"/>
    <property type="match status" value="1"/>
</dbReference>